<accession>A0A2P8VJH4</accession>
<sequence>MSNAQAPPCFGRGAILAARSLTLREANHTLENGYIHFVNDCDLDRYLDVSVCVVPAASSVSRRHAHSTGPWRK</sequence>
<evidence type="ECO:0000313" key="1">
    <source>
        <dbReference type="EMBL" id="PSN07711.1"/>
    </source>
</evidence>
<keyword evidence="2" id="KW-1185">Reference proteome</keyword>
<organism evidence="1 2">
    <name type="scientific">Siccibacter turicensis</name>
    <dbReference type="NCBI Taxonomy" id="357233"/>
    <lineage>
        <taxon>Bacteria</taxon>
        <taxon>Pseudomonadati</taxon>
        <taxon>Pseudomonadota</taxon>
        <taxon>Gammaproteobacteria</taxon>
        <taxon>Enterobacterales</taxon>
        <taxon>Enterobacteriaceae</taxon>
        <taxon>Siccibacter</taxon>
    </lineage>
</organism>
<reference evidence="1 2" key="1">
    <citation type="submission" date="2018-03" db="EMBL/GenBank/DDBJ databases">
        <title>Draft genome sequence of the first documented clinical Siccibacter turicensis isolate in Austria.</title>
        <authorList>
            <person name="Lepuschitz S."/>
            <person name="Pekard-Amenitsch S."/>
            <person name="Haunold R."/>
            <person name="Schill S."/>
            <person name="Mach R."/>
            <person name="Allerberger F."/>
            <person name="Ruppitsch W."/>
            <person name="Forsythe S.J."/>
        </authorList>
    </citation>
    <scope>NUCLEOTIDE SEQUENCE [LARGE SCALE GENOMIC DNA]</scope>
    <source>
        <strain evidence="1 2">6100069499-17</strain>
    </source>
</reference>
<proteinExistence type="predicted"/>
<protein>
    <submittedName>
        <fullName evidence="1">Uncharacterized protein</fullName>
    </submittedName>
</protein>
<dbReference type="EMBL" id="PYEP01000004">
    <property type="protein sequence ID" value="PSN07711.1"/>
    <property type="molecule type" value="Genomic_DNA"/>
</dbReference>
<dbReference type="AlphaFoldDB" id="A0A2P8VJH4"/>
<comment type="caution">
    <text evidence="1">The sequence shown here is derived from an EMBL/GenBank/DDBJ whole genome shotgun (WGS) entry which is preliminary data.</text>
</comment>
<gene>
    <name evidence="1" type="ORF">C7G83_11335</name>
</gene>
<name>A0A2P8VJH4_9ENTR</name>
<dbReference type="Proteomes" id="UP000240212">
    <property type="component" value="Unassembled WGS sequence"/>
</dbReference>
<evidence type="ECO:0000313" key="2">
    <source>
        <dbReference type="Proteomes" id="UP000240212"/>
    </source>
</evidence>